<keyword evidence="10 20" id="KW-0547">Nucleotide-binding</keyword>
<evidence type="ECO:0000256" key="14">
    <source>
        <dbReference type="ARBA" id="ARBA00023134"/>
    </source>
</evidence>
<dbReference type="InterPro" id="IPR036144">
    <property type="entry name" value="RibA-like_sf"/>
</dbReference>
<organism evidence="23 24">
    <name type="scientific">Winmispira thermophila (strain ATCC 49972 / DSM 6192 / RI 19.B1)</name>
    <name type="common">Spirochaeta thermophila</name>
    <dbReference type="NCBI Taxonomy" id="665571"/>
    <lineage>
        <taxon>Bacteria</taxon>
        <taxon>Pseudomonadati</taxon>
        <taxon>Spirochaetota</taxon>
        <taxon>Spirochaetia</taxon>
        <taxon>Winmispirales</taxon>
        <taxon>Winmispiraceae</taxon>
        <taxon>Winmispira</taxon>
    </lineage>
</organism>
<comment type="catalytic activity">
    <reaction evidence="19 20">
        <text>GTP + 4 H2O = 2,5-diamino-6-hydroxy-4-(5-phosphoribosylamino)-pyrimidine + formate + 2 phosphate + 3 H(+)</text>
        <dbReference type="Rhea" id="RHEA:23704"/>
        <dbReference type="ChEBI" id="CHEBI:15377"/>
        <dbReference type="ChEBI" id="CHEBI:15378"/>
        <dbReference type="ChEBI" id="CHEBI:15740"/>
        <dbReference type="ChEBI" id="CHEBI:37565"/>
        <dbReference type="ChEBI" id="CHEBI:43474"/>
        <dbReference type="ChEBI" id="CHEBI:58614"/>
        <dbReference type="EC" id="3.5.4.25"/>
    </reaction>
</comment>
<feature type="binding site" evidence="20">
    <location>
        <begin position="258"/>
        <end position="262"/>
    </location>
    <ligand>
        <name>GTP</name>
        <dbReference type="ChEBI" id="CHEBI:37565"/>
    </ligand>
</feature>
<dbReference type="FunFam" id="3.90.870.10:FF:000001">
    <property type="entry name" value="Riboflavin biosynthesis protein RibBA"/>
    <property type="match status" value="1"/>
</dbReference>
<evidence type="ECO:0000256" key="19">
    <source>
        <dbReference type="ARBA" id="ARBA00049295"/>
    </source>
</evidence>
<evidence type="ECO:0000256" key="1">
    <source>
        <dbReference type="ARBA" id="ARBA00000141"/>
    </source>
</evidence>
<feature type="binding site" evidence="20">
    <location>
        <position position="279"/>
    </location>
    <ligand>
        <name>GTP</name>
        <dbReference type="ChEBI" id="CHEBI:37565"/>
    </ligand>
</feature>
<feature type="binding site" evidence="20">
    <location>
        <position position="274"/>
    </location>
    <ligand>
        <name>Zn(2+)</name>
        <dbReference type="ChEBI" id="CHEBI:29105"/>
        <note>catalytic</note>
    </ligand>
</feature>
<dbReference type="InterPro" id="IPR016299">
    <property type="entry name" value="Riboflavin_synth_RibBA"/>
</dbReference>
<evidence type="ECO:0000256" key="20">
    <source>
        <dbReference type="HAMAP-Rule" id="MF_01283"/>
    </source>
</evidence>
<dbReference type="RefSeq" id="WP_013313261.1">
    <property type="nucleotide sequence ID" value="NC_014484.1"/>
</dbReference>
<dbReference type="AlphaFoldDB" id="E0RQ36"/>
<keyword evidence="13 20" id="KW-0460">Magnesium</keyword>
<dbReference type="KEGG" id="sta:STHERM_c04480"/>
<dbReference type="NCBIfam" id="TIGR00506">
    <property type="entry name" value="ribB"/>
    <property type="match status" value="1"/>
</dbReference>
<sequence length="432" mass="47516">MANEETHDIFASIEEAIEEFRAGRPLVVVDDEERENEGDVIVAAEKITPELVNFMAKEARGLICVAITEERARELDLEPMTPENQDTLETAFTVSVDAVGTGTGISAHDRALTTRKLVDPEARPEDFRRPGHVFPLRAKPGGVLRRAGHTEAAVDLARLAGLYPAGVICEIMKDDGSMARLPDLVDYCRRHGLKLISIAQLIDYRRRQEKLVRREAEALLPTKWGEFRAIAYTEVLTGETHLALVKGDVAGKQDVLVRVHSECLTGDTLGSLRCDCGQQLAAALERIEKEGLGVLLYMRQEGRGIGLANKIKAYALQDQGHDTVQANIALGFPPDLRDYGIGAQILVDLGLSSIRLMTNNPKKIAGLSGYGLKVTKRESIEVPPNPRNQYYLETKKIKMGHLLAVVQGKDASSEPLHQGNVRTGGDPHEEER</sequence>
<comment type="similarity">
    <text evidence="6 20">In the N-terminal section; belongs to the DHBP synthase family.</text>
</comment>
<comment type="cofactor">
    <cofactor evidence="2">
        <name>Mn(2+)</name>
        <dbReference type="ChEBI" id="CHEBI:29035"/>
    </cofactor>
</comment>
<evidence type="ECO:0000256" key="7">
    <source>
        <dbReference type="ARBA" id="ARBA00008976"/>
    </source>
</evidence>
<feature type="active site" description="Nucleophile; for GTP cyclohydrolase activity" evidence="20">
    <location>
        <position position="337"/>
    </location>
</feature>
<feature type="binding site" evidence="20">
    <location>
        <begin position="301"/>
        <end position="303"/>
    </location>
    <ligand>
        <name>GTP</name>
        <dbReference type="ChEBI" id="CHEBI:37565"/>
    </ligand>
</feature>
<keyword evidence="8 20" id="KW-0686">Riboflavin biosynthesis</keyword>
<comment type="catalytic activity">
    <reaction evidence="1 20">
        <text>D-ribulose 5-phosphate = (2S)-2-hydroxy-3-oxobutyl phosphate + formate + H(+)</text>
        <dbReference type="Rhea" id="RHEA:18457"/>
        <dbReference type="ChEBI" id="CHEBI:15378"/>
        <dbReference type="ChEBI" id="CHEBI:15740"/>
        <dbReference type="ChEBI" id="CHEBI:58121"/>
        <dbReference type="ChEBI" id="CHEBI:58830"/>
        <dbReference type="EC" id="4.1.99.12"/>
    </reaction>
</comment>
<dbReference type="NCBIfam" id="NF001591">
    <property type="entry name" value="PRK00393.1"/>
    <property type="match status" value="1"/>
</dbReference>
<evidence type="ECO:0000256" key="11">
    <source>
        <dbReference type="ARBA" id="ARBA00022801"/>
    </source>
</evidence>
<evidence type="ECO:0000256" key="13">
    <source>
        <dbReference type="ARBA" id="ARBA00022842"/>
    </source>
</evidence>
<accession>E0RQ36</accession>
<dbReference type="PIRSF" id="PIRSF001259">
    <property type="entry name" value="RibA"/>
    <property type="match status" value="1"/>
</dbReference>
<dbReference type="GO" id="GO:0008270">
    <property type="term" value="F:zinc ion binding"/>
    <property type="evidence" value="ECO:0007669"/>
    <property type="project" value="UniProtKB-UniRule"/>
</dbReference>
<feature type="binding site" evidence="20">
    <location>
        <position position="323"/>
    </location>
    <ligand>
        <name>GTP</name>
        <dbReference type="ChEBI" id="CHEBI:37565"/>
    </ligand>
</feature>
<feature type="binding site" evidence="20">
    <location>
        <position position="35"/>
    </location>
    <ligand>
        <name>Mg(2+)</name>
        <dbReference type="ChEBI" id="CHEBI:18420"/>
        <label>1</label>
    </ligand>
</feature>
<keyword evidence="9 20" id="KW-0479">Metal-binding</keyword>
<dbReference type="GO" id="GO:0000287">
    <property type="term" value="F:magnesium ion binding"/>
    <property type="evidence" value="ECO:0007669"/>
    <property type="project" value="UniProtKB-UniRule"/>
</dbReference>
<dbReference type="Pfam" id="PF00925">
    <property type="entry name" value="GTP_cyclohydro2"/>
    <property type="match status" value="1"/>
</dbReference>
<dbReference type="PANTHER" id="PTHR21327:SF18">
    <property type="entry name" value="3,4-DIHYDROXY-2-BUTANONE 4-PHOSPHATE SYNTHASE"/>
    <property type="match status" value="1"/>
</dbReference>
<reference evidence="23 24" key="2">
    <citation type="journal article" date="2010" name="J. Bacteriol.">
        <title>Genome sequence of the polysaccharide-degrading, thermophilic anaerobe Spirochaeta thermophila DSM 6192.</title>
        <authorList>
            <person name="Angelov A."/>
            <person name="Liebl S."/>
            <person name="Ballschmiter M."/>
            <person name="Bomeke M."/>
            <person name="Lehmann R."/>
            <person name="Liesegang H."/>
            <person name="Daniel R."/>
            <person name="Liebl W."/>
        </authorList>
    </citation>
    <scope>NUCLEOTIDE SEQUENCE [LARGE SCALE GENOMIC DNA]</scope>
    <source>
        <strain evidence="24">ATCC 49972 / DSM 6192 / RI 19.B1</strain>
    </source>
</reference>
<dbReference type="Proteomes" id="UP000001296">
    <property type="component" value="Chromosome"/>
</dbReference>
<dbReference type="GO" id="GO:0030145">
    <property type="term" value="F:manganese ion binding"/>
    <property type="evidence" value="ECO:0007669"/>
    <property type="project" value="UniProtKB-UniRule"/>
</dbReference>
<feature type="binding site" evidence="20">
    <location>
        <position position="276"/>
    </location>
    <ligand>
        <name>Zn(2+)</name>
        <dbReference type="ChEBI" id="CHEBI:29105"/>
        <note>catalytic</note>
    </ligand>
</feature>
<dbReference type="HAMAP" id="MF_00179">
    <property type="entry name" value="RibA"/>
    <property type="match status" value="1"/>
</dbReference>
<feature type="binding site" evidence="20">
    <location>
        <position position="39"/>
    </location>
    <ligand>
        <name>D-ribulose 5-phosphate</name>
        <dbReference type="ChEBI" id="CHEBI:58121"/>
    </ligand>
</feature>
<comment type="pathway">
    <text evidence="5 20">Cofactor biosynthesis; riboflavin biosynthesis; 2-hydroxy-3-oxobutyl phosphate from D-ribulose 5-phosphate: step 1/1.</text>
</comment>
<dbReference type="HAMAP" id="MF_01283">
    <property type="entry name" value="RibBA"/>
    <property type="match status" value="1"/>
</dbReference>
<dbReference type="EC" id="3.5.4.25" evidence="20"/>
<dbReference type="HOGENOM" id="CLU_020273_1_2_12"/>
<evidence type="ECO:0000256" key="18">
    <source>
        <dbReference type="ARBA" id="ARBA00043932"/>
    </source>
</evidence>
<evidence type="ECO:0000256" key="17">
    <source>
        <dbReference type="ARBA" id="ARBA00023268"/>
    </source>
</evidence>
<comment type="function">
    <text evidence="18 20">Catalyzes the conversion of GTP to 2,5-diamino-6-ribosylamino-4(3H)-pyrimidinone 5'-phosphate (DARP), formate and pyrophosphate.</text>
</comment>
<evidence type="ECO:0000313" key="24">
    <source>
        <dbReference type="Proteomes" id="UP000001296"/>
    </source>
</evidence>
<dbReference type="eggNOG" id="COG0807">
    <property type="taxonomic scope" value="Bacteria"/>
</dbReference>
<evidence type="ECO:0000256" key="4">
    <source>
        <dbReference type="ARBA" id="ARBA00004853"/>
    </source>
</evidence>
<dbReference type="UniPathway" id="UPA00275">
    <property type="reaction ID" value="UER00399"/>
</dbReference>
<evidence type="ECO:0000256" key="2">
    <source>
        <dbReference type="ARBA" id="ARBA00001936"/>
    </source>
</evidence>
<dbReference type="GO" id="GO:0003935">
    <property type="term" value="F:GTP cyclohydrolase II activity"/>
    <property type="evidence" value="ECO:0007669"/>
    <property type="project" value="UniProtKB-UniRule"/>
</dbReference>
<dbReference type="Gene3D" id="3.90.870.10">
    <property type="entry name" value="DHBP synthase"/>
    <property type="match status" value="1"/>
</dbReference>
<evidence type="ECO:0000256" key="12">
    <source>
        <dbReference type="ARBA" id="ARBA00022833"/>
    </source>
</evidence>
<dbReference type="GO" id="GO:0005829">
    <property type="term" value="C:cytosol"/>
    <property type="evidence" value="ECO:0007669"/>
    <property type="project" value="TreeGrafter"/>
</dbReference>
<feature type="binding site" evidence="20">
    <location>
        <begin position="34"/>
        <end position="35"/>
    </location>
    <ligand>
        <name>D-ribulose 5-phosphate</name>
        <dbReference type="ChEBI" id="CHEBI:58121"/>
    </ligand>
</feature>
<evidence type="ECO:0000259" key="22">
    <source>
        <dbReference type="Pfam" id="PF00925"/>
    </source>
</evidence>
<evidence type="ECO:0000256" key="3">
    <source>
        <dbReference type="ARBA" id="ARBA00002284"/>
    </source>
</evidence>
<dbReference type="NCBIfam" id="NF006803">
    <property type="entry name" value="PRK09311.1"/>
    <property type="match status" value="1"/>
</dbReference>
<comment type="cofactor">
    <cofactor evidence="20">
        <name>Mg(2+)</name>
        <dbReference type="ChEBI" id="CHEBI:18420"/>
    </cofactor>
    <cofactor evidence="20">
        <name>Mn(2+)</name>
        <dbReference type="ChEBI" id="CHEBI:29035"/>
    </cofactor>
    <text evidence="20">Binds 2 divalent metal cations per subunit. Magnesium or manganese.</text>
</comment>
<dbReference type="CDD" id="cd00641">
    <property type="entry name" value="GTP_cyclohydro2"/>
    <property type="match status" value="1"/>
</dbReference>
<keyword evidence="12 20" id="KW-0862">Zinc</keyword>
<feature type="binding site" evidence="20">
    <location>
        <position position="263"/>
    </location>
    <ligand>
        <name>Zn(2+)</name>
        <dbReference type="ChEBI" id="CHEBI:29105"/>
        <note>catalytic</note>
    </ligand>
</feature>
<dbReference type="FunFam" id="3.40.50.10990:FF:000001">
    <property type="entry name" value="Riboflavin biosynthesis protein RibBA"/>
    <property type="match status" value="1"/>
</dbReference>
<feature type="binding site" evidence="20">
    <location>
        <position position="35"/>
    </location>
    <ligand>
        <name>Mg(2+)</name>
        <dbReference type="ChEBI" id="CHEBI:18420"/>
        <label>2</label>
    </ligand>
</feature>
<feature type="binding site" evidence="20">
    <location>
        <position position="149"/>
    </location>
    <ligand>
        <name>Mg(2+)</name>
        <dbReference type="ChEBI" id="CHEBI:18420"/>
        <label>2</label>
    </ligand>
</feature>
<feature type="site" description="Essential for DHBP synthase activity" evidence="20">
    <location>
        <position position="132"/>
    </location>
</feature>
<feature type="region of interest" description="GTP cyclohydrolase II" evidence="20">
    <location>
        <begin position="208"/>
        <end position="432"/>
    </location>
</feature>
<dbReference type="NCBIfam" id="TIGR00505">
    <property type="entry name" value="ribA"/>
    <property type="match status" value="1"/>
</dbReference>
<feature type="binding site" evidence="20">
    <location>
        <position position="170"/>
    </location>
    <ligand>
        <name>D-ribulose 5-phosphate</name>
        <dbReference type="ChEBI" id="CHEBI:58121"/>
    </ligand>
</feature>
<evidence type="ECO:0000256" key="15">
    <source>
        <dbReference type="ARBA" id="ARBA00023211"/>
    </source>
</evidence>
<evidence type="ECO:0000256" key="9">
    <source>
        <dbReference type="ARBA" id="ARBA00022723"/>
    </source>
</evidence>
<feature type="site" description="Essential for DHBP synthase activity" evidence="20">
    <location>
        <position position="170"/>
    </location>
</feature>
<dbReference type="EMBL" id="CP001698">
    <property type="protein sequence ID" value="ADN01420.1"/>
    <property type="molecule type" value="Genomic_DNA"/>
</dbReference>
<evidence type="ECO:0000256" key="6">
    <source>
        <dbReference type="ARBA" id="ARBA00005520"/>
    </source>
</evidence>
<evidence type="ECO:0000256" key="21">
    <source>
        <dbReference type="SAM" id="MobiDB-lite"/>
    </source>
</evidence>
<proteinExistence type="inferred from homology"/>
<protein>
    <recommendedName>
        <fullName evidence="20">Riboflavin biosynthesis protein RibBA</fullName>
    </recommendedName>
    <domain>
        <recommendedName>
            <fullName evidence="20">3,4-dihydroxy-2-butanone 4-phosphate synthase</fullName>
            <shortName evidence="20">DHBP synthase</shortName>
            <ecNumber evidence="20">4.1.99.12</ecNumber>
        </recommendedName>
    </domain>
    <domain>
        <recommendedName>
            <fullName evidence="20">GTP cyclohydrolase-2</fullName>
            <ecNumber evidence="20">3.5.4.25</ecNumber>
        </recommendedName>
        <alternativeName>
            <fullName evidence="20">GTP cyclohydrolase II</fullName>
        </alternativeName>
    </domain>
</protein>
<feature type="binding site" evidence="20">
    <location>
        <position position="358"/>
    </location>
    <ligand>
        <name>GTP</name>
        <dbReference type="ChEBI" id="CHEBI:37565"/>
    </ligand>
</feature>
<keyword evidence="11 20" id="KW-0378">Hydrolase</keyword>
<dbReference type="InterPro" id="IPR000422">
    <property type="entry name" value="DHBP_synthase_RibB"/>
</dbReference>
<keyword evidence="17 20" id="KW-0511">Multifunctional enzyme</keyword>
<dbReference type="SUPFAM" id="SSF142695">
    <property type="entry name" value="RibA-like"/>
    <property type="match status" value="1"/>
</dbReference>
<dbReference type="PaxDb" id="665571-STHERM_c04480"/>
<feature type="binding site" evidence="20">
    <location>
        <position position="363"/>
    </location>
    <ligand>
        <name>GTP</name>
        <dbReference type="ChEBI" id="CHEBI:37565"/>
    </ligand>
</feature>
<comment type="function">
    <text evidence="3 20">Catalyzes the conversion of D-ribulose 5-phosphate to formate and 3,4-dihydroxy-2-butanone 4-phosphate.</text>
</comment>
<gene>
    <name evidence="23" type="primary">ribA</name>
    <name evidence="20" type="synonym">ribBA</name>
    <name evidence="23" type="ordered locus">STHERM_c04480</name>
</gene>
<dbReference type="Gene3D" id="3.40.50.10990">
    <property type="entry name" value="GTP cyclohydrolase II"/>
    <property type="match status" value="1"/>
</dbReference>
<comment type="cofactor">
    <cofactor evidence="20">
        <name>Zn(2+)</name>
        <dbReference type="ChEBI" id="CHEBI:29105"/>
    </cofactor>
    <text evidence="20">Binds 1 zinc ion per subunit.</text>
</comment>
<reference key="1">
    <citation type="submission" date="2009-08" db="EMBL/GenBank/DDBJ databases">
        <title>The genome sequence of Spirochaeta thermophila DSM6192.</title>
        <authorList>
            <person name="Angelov A."/>
            <person name="Mientus M."/>
            <person name="Wittenberg S."/>
            <person name="Lehmann R."/>
            <person name="Liesegang H."/>
            <person name="Daniel R."/>
            <person name="Liebl W."/>
        </authorList>
    </citation>
    <scope>NUCLEOTIDE SEQUENCE</scope>
    <source>
        <strain>DSM 6192</strain>
    </source>
</reference>
<dbReference type="InterPro" id="IPR000926">
    <property type="entry name" value="RibA"/>
</dbReference>
<comment type="pathway">
    <text evidence="4 20">Cofactor biosynthesis; riboflavin biosynthesis; 5-amino-6-(D-ribitylamino)uracil from GTP: step 1/4.</text>
</comment>
<dbReference type="PANTHER" id="PTHR21327">
    <property type="entry name" value="GTP CYCLOHYDROLASE II-RELATED"/>
    <property type="match status" value="1"/>
</dbReference>
<dbReference type="InterPro" id="IPR032677">
    <property type="entry name" value="GTP_cyclohydro_II"/>
</dbReference>
<keyword evidence="15 20" id="KW-0464">Manganese</keyword>
<dbReference type="HAMAP" id="MF_00180">
    <property type="entry name" value="RibB"/>
    <property type="match status" value="1"/>
</dbReference>
<name>E0RQ36_WINT6</name>
<dbReference type="SUPFAM" id="SSF55821">
    <property type="entry name" value="YrdC/RibB"/>
    <property type="match status" value="1"/>
</dbReference>
<evidence type="ECO:0000313" key="23">
    <source>
        <dbReference type="EMBL" id="ADN01420.1"/>
    </source>
</evidence>
<dbReference type="GO" id="GO:0008686">
    <property type="term" value="F:3,4-dihydroxy-2-butanone-4-phosphate synthase activity"/>
    <property type="evidence" value="ECO:0007669"/>
    <property type="project" value="UniProtKB-UniRule"/>
</dbReference>
<feature type="domain" description="GTP cyclohydrolase II" evidence="22">
    <location>
        <begin position="214"/>
        <end position="377"/>
    </location>
</feature>
<evidence type="ECO:0000256" key="8">
    <source>
        <dbReference type="ARBA" id="ARBA00022619"/>
    </source>
</evidence>
<feature type="binding site" evidence="20">
    <location>
        <begin position="146"/>
        <end position="150"/>
    </location>
    <ligand>
        <name>D-ribulose 5-phosphate</name>
        <dbReference type="ChEBI" id="CHEBI:58121"/>
    </ligand>
</feature>
<comment type="similarity">
    <text evidence="7 20">In the C-terminal section; belongs to the GTP cyclohydrolase II family.</text>
</comment>
<feature type="region of interest" description="DHBP synthase" evidence="20">
    <location>
        <begin position="1"/>
        <end position="207"/>
    </location>
</feature>
<dbReference type="EC" id="4.1.99.12" evidence="20"/>
<feature type="active site" description="Proton acceptor; for GTP cyclohydrolase activity" evidence="20">
    <location>
        <position position="335"/>
    </location>
</feature>
<dbReference type="GO" id="GO:0005525">
    <property type="term" value="F:GTP binding"/>
    <property type="evidence" value="ECO:0007669"/>
    <property type="project" value="UniProtKB-KW"/>
</dbReference>
<dbReference type="Pfam" id="PF00926">
    <property type="entry name" value="DHBP_synthase"/>
    <property type="match status" value="1"/>
</dbReference>
<keyword evidence="16 20" id="KW-0456">Lyase</keyword>
<dbReference type="InterPro" id="IPR017945">
    <property type="entry name" value="DHBP_synth_RibB-like_a/b_dom"/>
</dbReference>
<feature type="region of interest" description="Disordered" evidence="21">
    <location>
        <begin position="409"/>
        <end position="432"/>
    </location>
</feature>
<keyword evidence="14 20" id="KW-0342">GTP-binding</keyword>
<dbReference type="GO" id="GO:0009231">
    <property type="term" value="P:riboflavin biosynthetic process"/>
    <property type="evidence" value="ECO:0007669"/>
    <property type="project" value="UniProtKB-UniRule"/>
</dbReference>
<evidence type="ECO:0000256" key="5">
    <source>
        <dbReference type="ARBA" id="ARBA00004904"/>
    </source>
</evidence>
<evidence type="ECO:0000256" key="16">
    <source>
        <dbReference type="ARBA" id="ARBA00023239"/>
    </source>
</evidence>
<evidence type="ECO:0000256" key="10">
    <source>
        <dbReference type="ARBA" id="ARBA00022741"/>
    </source>
</evidence>
<dbReference type="eggNOG" id="COG0108">
    <property type="taxonomic scope" value="Bacteria"/>
</dbReference>